<keyword evidence="3" id="KW-1185">Reference proteome</keyword>
<evidence type="ECO:0000313" key="3">
    <source>
        <dbReference type="Proteomes" id="UP000326939"/>
    </source>
</evidence>
<gene>
    <name evidence="2" type="ORF">DKX38_004941</name>
</gene>
<dbReference type="AlphaFoldDB" id="A0A5N5ND16"/>
<organism evidence="2 3">
    <name type="scientific">Salix brachista</name>
    <dbReference type="NCBI Taxonomy" id="2182728"/>
    <lineage>
        <taxon>Eukaryota</taxon>
        <taxon>Viridiplantae</taxon>
        <taxon>Streptophyta</taxon>
        <taxon>Embryophyta</taxon>
        <taxon>Tracheophyta</taxon>
        <taxon>Spermatophyta</taxon>
        <taxon>Magnoliopsida</taxon>
        <taxon>eudicotyledons</taxon>
        <taxon>Gunneridae</taxon>
        <taxon>Pentapetalae</taxon>
        <taxon>rosids</taxon>
        <taxon>fabids</taxon>
        <taxon>Malpighiales</taxon>
        <taxon>Salicaceae</taxon>
        <taxon>Saliceae</taxon>
        <taxon>Salix</taxon>
    </lineage>
</organism>
<comment type="caution">
    <text evidence="2">The sequence shown here is derived from an EMBL/GenBank/DDBJ whole genome shotgun (WGS) entry which is preliminary data.</text>
</comment>
<feature type="region of interest" description="Disordered" evidence="1">
    <location>
        <begin position="19"/>
        <end position="46"/>
    </location>
</feature>
<accession>A0A5N5ND16</accession>
<feature type="region of interest" description="Disordered" evidence="1">
    <location>
        <begin position="216"/>
        <end position="238"/>
    </location>
</feature>
<dbReference type="PANTHER" id="PTHR38382">
    <property type="entry name" value="RNA-BINDING PROTEIN"/>
    <property type="match status" value="1"/>
</dbReference>
<protein>
    <submittedName>
        <fullName evidence="2">Uncharacterized protein</fullName>
    </submittedName>
</protein>
<dbReference type="Proteomes" id="UP000326939">
    <property type="component" value="Chromosome 3"/>
</dbReference>
<dbReference type="EMBL" id="VDCV01000003">
    <property type="protein sequence ID" value="KAB5564887.1"/>
    <property type="molecule type" value="Genomic_DNA"/>
</dbReference>
<evidence type="ECO:0000256" key="1">
    <source>
        <dbReference type="SAM" id="MobiDB-lite"/>
    </source>
</evidence>
<reference evidence="3" key="1">
    <citation type="journal article" date="2019" name="Gigascience">
        <title>De novo genome assembly of the endangered Acer yangbiense, a plant species with extremely small populations endemic to Yunnan Province, China.</title>
        <authorList>
            <person name="Yang J."/>
            <person name="Wariss H.M."/>
            <person name="Tao L."/>
            <person name="Zhang R."/>
            <person name="Yun Q."/>
            <person name="Hollingsworth P."/>
            <person name="Dao Z."/>
            <person name="Luo G."/>
            <person name="Guo H."/>
            <person name="Ma Y."/>
            <person name="Sun W."/>
        </authorList>
    </citation>
    <scope>NUCLEOTIDE SEQUENCE [LARGE SCALE GENOMIC DNA]</scope>
    <source>
        <strain evidence="3">cv. br00</strain>
    </source>
</reference>
<sequence>MRSKQNTIRVLGQRSIPSSFIFRSSNPGAIDSNQEGQKEDSKKNPRISFSDFLDKKLHKSPVVHKTVKGKSRPFWTPLGPPINGGGFTDHQNEVQKEKEERSFVLDDLVFQQFKPTSVEKGDAVISVGDGEKRDGMGPFSKKRNSSSAFGIGSSGDCDFGTSITSFVKGSNHVGEVGISAVNDVPGSRKRNLFGGMSYLIISGGQNHTARKPSLVLGVHPSPSQKGRKENSIGNKKRRPLYNHYANGSGWWDCDMEGVDSEEVGYGEIWEGIGSTTFGGIEWH</sequence>
<name>A0A5N5ND16_9ROSI</name>
<proteinExistence type="predicted"/>
<evidence type="ECO:0000313" key="2">
    <source>
        <dbReference type="EMBL" id="KAB5564887.1"/>
    </source>
</evidence>
<feature type="region of interest" description="Disordered" evidence="1">
    <location>
        <begin position="71"/>
        <end position="96"/>
    </location>
</feature>
<dbReference type="PANTHER" id="PTHR38382:SF1">
    <property type="entry name" value="RNA-BINDING PROTEIN"/>
    <property type="match status" value="1"/>
</dbReference>